<gene>
    <name evidence="3" type="ORF">RSSM_04477</name>
</gene>
<feature type="non-terminal residue" evidence="3">
    <location>
        <position position="151"/>
    </location>
</feature>
<evidence type="ECO:0000256" key="1">
    <source>
        <dbReference type="SAM" id="MobiDB-lite"/>
    </source>
</evidence>
<dbReference type="InterPro" id="IPR012337">
    <property type="entry name" value="RNaseH-like_sf"/>
</dbReference>
<feature type="region of interest" description="Disordered" evidence="1">
    <location>
        <begin position="28"/>
        <end position="50"/>
    </location>
</feature>
<keyword evidence="4" id="KW-1185">Reference proteome</keyword>
<dbReference type="EMBL" id="ANOH01000302">
    <property type="protein sequence ID" value="EMI54085.1"/>
    <property type="molecule type" value="Genomic_DNA"/>
</dbReference>
<dbReference type="InterPro" id="IPR001584">
    <property type="entry name" value="Integrase_cat-core"/>
</dbReference>
<dbReference type="GO" id="GO:0003676">
    <property type="term" value="F:nucleic acid binding"/>
    <property type="evidence" value="ECO:0007669"/>
    <property type="project" value="InterPro"/>
</dbReference>
<comment type="caution">
    <text evidence="3">The sequence shown here is derived from an EMBL/GenBank/DDBJ whole genome shotgun (WGS) entry which is preliminary data.</text>
</comment>
<dbReference type="InterPro" id="IPR009057">
    <property type="entry name" value="Homeodomain-like_sf"/>
</dbReference>
<dbReference type="InterPro" id="IPR036397">
    <property type="entry name" value="RNaseH_sf"/>
</dbReference>
<name>M5TY19_9BACT</name>
<dbReference type="Proteomes" id="UP000011885">
    <property type="component" value="Unassembled WGS sequence"/>
</dbReference>
<evidence type="ECO:0000313" key="3">
    <source>
        <dbReference type="EMBL" id="EMI54085.1"/>
    </source>
</evidence>
<protein>
    <submittedName>
        <fullName evidence="3">Transposase</fullName>
    </submittedName>
</protein>
<accession>M5TY19</accession>
<dbReference type="Pfam" id="PF13565">
    <property type="entry name" value="HTH_32"/>
    <property type="match status" value="1"/>
</dbReference>
<dbReference type="SUPFAM" id="SSF53098">
    <property type="entry name" value="Ribonuclease H-like"/>
    <property type="match status" value="1"/>
</dbReference>
<proteinExistence type="predicted"/>
<dbReference type="AlphaFoldDB" id="M5TY19"/>
<dbReference type="Gene3D" id="3.30.420.10">
    <property type="entry name" value="Ribonuclease H-like superfamily/Ribonuclease H"/>
    <property type="match status" value="1"/>
</dbReference>
<dbReference type="SUPFAM" id="SSF46689">
    <property type="entry name" value="Homeodomain-like"/>
    <property type="match status" value="1"/>
</dbReference>
<reference evidence="3 4" key="1">
    <citation type="journal article" date="2013" name="Mar. Genomics">
        <title>Expression of sulfatases in Rhodopirellula baltica and the diversity of sulfatases in the genus Rhodopirellula.</title>
        <authorList>
            <person name="Wegner C.E."/>
            <person name="Richter-Heitmann T."/>
            <person name="Klindworth A."/>
            <person name="Klockow C."/>
            <person name="Richter M."/>
            <person name="Achstetter T."/>
            <person name="Glockner F.O."/>
            <person name="Harder J."/>
        </authorList>
    </citation>
    <scope>NUCLEOTIDE SEQUENCE [LARGE SCALE GENOMIC DNA]</scope>
    <source>
        <strain evidence="3 4">SM41</strain>
    </source>
</reference>
<organism evidence="3 4">
    <name type="scientific">Rhodopirellula sallentina SM41</name>
    <dbReference type="NCBI Taxonomy" id="1263870"/>
    <lineage>
        <taxon>Bacteria</taxon>
        <taxon>Pseudomonadati</taxon>
        <taxon>Planctomycetota</taxon>
        <taxon>Planctomycetia</taxon>
        <taxon>Pirellulales</taxon>
        <taxon>Pirellulaceae</taxon>
        <taxon>Rhodopirellula</taxon>
    </lineage>
</organism>
<dbReference type="PROSITE" id="PS50994">
    <property type="entry name" value="INTEGRASE"/>
    <property type="match status" value="1"/>
</dbReference>
<dbReference type="GO" id="GO:0015074">
    <property type="term" value="P:DNA integration"/>
    <property type="evidence" value="ECO:0007669"/>
    <property type="project" value="InterPro"/>
</dbReference>
<feature type="domain" description="Integrase catalytic" evidence="2">
    <location>
        <begin position="110"/>
        <end position="151"/>
    </location>
</feature>
<evidence type="ECO:0000259" key="2">
    <source>
        <dbReference type="PROSITE" id="PS50994"/>
    </source>
</evidence>
<sequence>MAELCRRFGISRKTGYKWRNRFQEDQLAPLSDRSRRPAHSPGKTSLEAEDAVLQVREDHPAWGPRKIHKRLQRLGHSDVPSPSTIAAILKRNDRIEASESIKHRAFTRFERAEPNELWQVDFKGEFRLSDRRYCYPLTVLDDHSRFSLGIA</sequence>
<evidence type="ECO:0000313" key="4">
    <source>
        <dbReference type="Proteomes" id="UP000011885"/>
    </source>
</evidence>